<dbReference type="Pfam" id="PF13514">
    <property type="entry name" value="AAA_27"/>
    <property type="match status" value="1"/>
</dbReference>
<dbReference type="EMBL" id="SDPW01000001">
    <property type="protein sequence ID" value="RXZ53772.1"/>
    <property type="molecule type" value="Genomic_DNA"/>
</dbReference>
<keyword evidence="2" id="KW-0812">Transmembrane</keyword>
<feature type="coiled-coil region" evidence="1">
    <location>
        <begin position="151"/>
        <end position="268"/>
    </location>
</feature>
<evidence type="ECO:0000313" key="4">
    <source>
        <dbReference type="EMBL" id="RXZ53772.1"/>
    </source>
</evidence>
<dbReference type="InterPro" id="IPR038734">
    <property type="entry name" value="YhaN_AAA"/>
</dbReference>
<sequence length="726" mass="81036">MSGKYLKHAKIDVFGAFSNRVVGPFGPHLNVVFGQNEAGKTTLSQFVGGVLFGWEEARGLRNTYKPANAERSGTLVFADEQTGETAQVTRVRNADGLQGDVSVAADIDRETYRTMFSLSSDELRRLKNTSDVAAKLLTAGSGTGASPAHALAELQQRLASFTSRAQAAENSLVNIEREQNAVREQIAQETERVEKLKRESEEFAELAPQREDLLTKISELNASIEMLTANRKTLEKLEAETGDLQAKIADLREQEDDLRREHRSAQKEHAVQLAGITATEERHLRDRIEVLAAENAKFEHAVDLARDNFATSKASYEALLEADDEQAIAQAARRQQYVQVALSIALPVAFMSAGIPLFMHGREITSLSFTALGFCLVLVAVILAAASLALLFKPNKKAEAADARVQDARWVMLQDKKKLETCCAEQEQHRVRVENELAEMGLSEAKDSLRHARTLLDEAHDMRANNALYLQRRQALVSRRTALEETLDASTNTRNALYGDMGFRPERGTIEAVDAFVARKTRQREGLMENSEHLNRRYGELSQILAYGRSERAFDELKLRYQELQTRRDRSAMEFAKLLLARRMLETAIAAWESKSQPEVYARASKLLADMTDGKWTSVSMSREGRLQVSNDMLTTREPVHLSLGTCQQLYLALRIALLITADNVGRNIPIIADDILVNFDSKRRVAAARALAELACHRQVIMLTCHEEIVDTMRLADSSLNEVVL</sequence>
<accession>A0A4Q2K3C8</accession>
<feature type="domain" description="YhaN AAA" evidence="3">
    <location>
        <begin position="7"/>
        <end position="189"/>
    </location>
</feature>
<dbReference type="Gene3D" id="3.40.50.300">
    <property type="entry name" value="P-loop containing nucleotide triphosphate hydrolases"/>
    <property type="match status" value="2"/>
</dbReference>
<comment type="caution">
    <text evidence="4">The sequence shown here is derived from an EMBL/GenBank/DDBJ whole genome shotgun (WGS) entry which is preliminary data.</text>
</comment>
<keyword evidence="4" id="KW-0067">ATP-binding</keyword>
<gene>
    <name evidence="4" type="ORF">ET524_04170</name>
</gene>
<dbReference type="GO" id="GO:0005524">
    <property type="term" value="F:ATP binding"/>
    <property type="evidence" value="ECO:0007669"/>
    <property type="project" value="UniProtKB-KW"/>
</dbReference>
<reference evidence="4 5" key="1">
    <citation type="submission" date="2019-01" db="EMBL/GenBank/DDBJ databases">
        <title>Senegalimassilia sp. nov. KGMB04484 isolated human feces.</title>
        <authorList>
            <person name="Han K.-I."/>
            <person name="Kim J.-S."/>
            <person name="Lee K.C."/>
            <person name="Suh M.K."/>
            <person name="Eom M.K."/>
            <person name="Lee J.H."/>
            <person name="Park S.-H."/>
            <person name="Kang S.W."/>
            <person name="Park J.-E."/>
            <person name="Oh B.S."/>
            <person name="Yu S.Y."/>
            <person name="Choi S.-H."/>
            <person name="Lee D.H."/>
            <person name="Yoon H."/>
            <person name="Kim B.-Y."/>
            <person name="Lee J.H."/>
            <person name="Lee J.-S."/>
        </authorList>
    </citation>
    <scope>NUCLEOTIDE SEQUENCE [LARGE SCALE GENOMIC DNA]</scope>
    <source>
        <strain evidence="4 5">KGMB04484</strain>
    </source>
</reference>
<name>A0A4Q2K3C8_9ACTN</name>
<organism evidence="4 5">
    <name type="scientific">Senegalimassilia faecalis</name>
    <dbReference type="NCBI Taxonomy" id="2509433"/>
    <lineage>
        <taxon>Bacteria</taxon>
        <taxon>Bacillati</taxon>
        <taxon>Actinomycetota</taxon>
        <taxon>Coriobacteriia</taxon>
        <taxon>Coriobacteriales</taxon>
        <taxon>Coriobacteriaceae</taxon>
        <taxon>Senegalimassilia</taxon>
    </lineage>
</organism>
<keyword evidence="4" id="KW-0547">Nucleotide-binding</keyword>
<proteinExistence type="predicted"/>
<dbReference type="Proteomes" id="UP000293345">
    <property type="component" value="Unassembled WGS sequence"/>
</dbReference>
<dbReference type="PANTHER" id="PTHR41259">
    <property type="entry name" value="DOUBLE-STRAND BREAK REPAIR RAD50 ATPASE, PUTATIVE-RELATED"/>
    <property type="match status" value="1"/>
</dbReference>
<keyword evidence="5" id="KW-1185">Reference proteome</keyword>
<protein>
    <submittedName>
        <fullName evidence="4">Sugar ABC transporter ATP-binding protein</fullName>
    </submittedName>
</protein>
<keyword evidence="1" id="KW-0175">Coiled coil</keyword>
<keyword evidence="2" id="KW-1133">Transmembrane helix</keyword>
<evidence type="ECO:0000313" key="5">
    <source>
        <dbReference type="Proteomes" id="UP000293345"/>
    </source>
</evidence>
<evidence type="ECO:0000256" key="2">
    <source>
        <dbReference type="SAM" id="Phobius"/>
    </source>
</evidence>
<evidence type="ECO:0000256" key="1">
    <source>
        <dbReference type="SAM" id="Coils"/>
    </source>
</evidence>
<feature type="coiled-coil region" evidence="1">
    <location>
        <begin position="517"/>
        <end position="574"/>
    </location>
</feature>
<dbReference type="RefSeq" id="WP_129423485.1">
    <property type="nucleotide sequence ID" value="NZ_SDPW01000001.1"/>
</dbReference>
<feature type="transmembrane region" description="Helical" evidence="2">
    <location>
        <begin position="371"/>
        <end position="392"/>
    </location>
</feature>
<dbReference type="PANTHER" id="PTHR41259:SF1">
    <property type="entry name" value="DOUBLE-STRAND BREAK REPAIR RAD50 ATPASE, PUTATIVE-RELATED"/>
    <property type="match status" value="1"/>
</dbReference>
<dbReference type="OrthoDB" id="3177877at2"/>
<dbReference type="SUPFAM" id="SSF52540">
    <property type="entry name" value="P-loop containing nucleoside triphosphate hydrolases"/>
    <property type="match status" value="1"/>
</dbReference>
<dbReference type="InterPro" id="IPR027417">
    <property type="entry name" value="P-loop_NTPase"/>
</dbReference>
<feature type="transmembrane region" description="Helical" evidence="2">
    <location>
        <begin position="340"/>
        <end position="359"/>
    </location>
</feature>
<keyword evidence="2" id="KW-0472">Membrane</keyword>
<evidence type="ECO:0000259" key="3">
    <source>
        <dbReference type="Pfam" id="PF13514"/>
    </source>
</evidence>
<dbReference type="AlphaFoldDB" id="A0A4Q2K3C8"/>